<dbReference type="RefSeq" id="WP_253670872.1">
    <property type="nucleotide sequence ID" value="NZ_JAMTCP010000022.1"/>
</dbReference>
<feature type="domain" description="NAD(P)-binding" evidence="1">
    <location>
        <begin position="11"/>
        <end position="184"/>
    </location>
</feature>
<dbReference type="Gene3D" id="3.90.25.10">
    <property type="entry name" value="UDP-galactose 4-epimerase, domain 1"/>
    <property type="match status" value="1"/>
</dbReference>
<keyword evidence="3" id="KW-1185">Reference proteome</keyword>
<dbReference type="Pfam" id="PF13460">
    <property type="entry name" value="NAD_binding_10"/>
    <property type="match status" value="1"/>
</dbReference>
<comment type="caution">
    <text evidence="2">The sequence shown here is derived from an EMBL/GenBank/DDBJ whole genome shotgun (WGS) entry which is preliminary data.</text>
</comment>
<organism evidence="2 3">
    <name type="scientific">Streptoalloteichus tenebrarius (strain ATCC 17920 / DSM 40477 / JCM 4838 / CBS 697.72 / NBRC 16177 / NCIMB 11028 / NRRL B-12390 / A12253. 1 / ISP 5477)</name>
    <name type="common">Streptomyces tenebrarius</name>
    <dbReference type="NCBI Taxonomy" id="1933"/>
    <lineage>
        <taxon>Bacteria</taxon>
        <taxon>Bacillati</taxon>
        <taxon>Actinomycetota</taxon>
        <taxon>Actinomycetes</taxon>
        <taxon>Pseudonocardiales</taxon>
        <taxon>Pseudonocardiaceae</taxon>
        <taxon>Streptoalloteichus</taxon>
    </lineage>
</organism>
<dbReference type="InterPro" id="IPR036291">
    <property type="entry name" value="NAD(P)-bd_dom_sf"/>
</dbReference>
<name>A0ABT1HWT5_STRSD</name>
<evidence type="ECO:0000313" key="3">
    <source>
        <dbReference type="Proteomes" id="UP001205311"/>
    </source>
</evidence>
<dbReference type="PANTHER" id="PTHR43162:SF1">
    <property type="entry name" value="PRESTALK A DIFFERENTIATION PROTEIN A"/>
    <property type="match status" value="1"/>
</dbReference>
<proteinExistence type="predicted"/>
<dbReference type="SUPFAM" id="SSF51735">
    <property type="entry name" value="NAD(P)-binding Rossmann-fold domains"/>
    <property type="match status" value="1"/>
</dbReference>
<dbReference type="Proteomes" id="UP001205311">
    <property type="component" value="Unassembled WGS sequence"/>
</dbReference>
<accession>A0ABT1HWT5</accession>
<dbReference type="Gene3D" id="3.40.50.720">
    <property type="entry name" value="NAD(P)-binding Rossmann-like Domain"/>
    <property type="match status" value="1"/>
</dbReference>
<sequence length="285" mass="30710">MAELKRVLVTGATGNVGGQVVAQLRGTGVAVRALARKPESADLPEGVEVVRGDLGDASTLDAALEGVDAVFLVWPFFTTEAAPAVLEAIGRHARRVVYLSASGVRDDGSTDGEGIVFHAEMERLIKGSDLEWTMLRPAGFATNALMWAPQTREGDVVRWIYGDARRSLIHEADIAAVAVRALTEDGHHGARYHLTGPEALTQVEQVEAIGKAVGRPVRWEEMSRVAAREYLLAHGWPEAFVTGALDAWAGLVDHPEPVTSTVEQVTGVPARTFHQWAVDHAADFR</sequence>
<reference evidence="2 3" key="1">
    <citation type="submission" date="2022-06" db="EMBL/GenBank/DDBJ databases">
        <title>Genomic Encyclopedia of Archaeal and Bacterial Type Strains, Phase II (KMG-II): from individual species to whole genera.</title>
        <authorList>
            <person name="Goeker M."/>
        </authorList>
    </citation>
    <scope>NUCLEOTIDE SEQUENCE [LARGE SCALE GENOMIC DNA]</scope>
    <source>
        <strain evidence="2 3">DSM 40477</strain>
    </source>
</reference>
<dbReference type="InterPro" id="IPR051604">
    <property type="entry name" value="Ergot_Alk_Oxidoreductase"/>
</dbReference>
<gene>
    <name evidence="2" type="ORF">LX15_003703</name>
</gene>
<dbReference type="PANTHER" id="PTHR43162">
    <property type="match status" value="1"/>
</dbReference>
<evidence type="ECO:0000259" key="1">
    <source>
        <dbReference type="Pfam" id="PF13460"/>
    </source>
</evidence>
<dbReference type="EMBL" id="JAMTCP010000022">
    <property type="protein sequence ID" value="MCP2259992.1"/>
    <property type="molecule type" value="Genomic_DNA"/>
</dbReference>
<protein>
    <submittedName>
        <fullName evidence="2">Uncharacterized conserved protein YbjT, contains NAD(P)-binding and DUF2867 domains</fullName>
    </submittedName>
</protein>
<evidence type="ECO:0000313" key="2">
    <source>
        <dbReference type="EMBL" id="MCP2259992.1"/>
    </source>
</evidence>
<dbReference type="InterPro" id="IPR016040">
    <property type="entry name" value="NAD(P)-bd_dom"/>
</dbReference>